<dbReference type="Proteomes" id="UP001056035">
    <property type="component" value="Chromosome"/>
</dbReference>
<dbReference type="InterPro" id="IPR000847">
    <property type="entry name" value="LysR_HTH_N"/>
</dbReference>
<name>A0ABY5DU65_9ACTN</name>
<keyword evidence="2" id="KW-0805">Transcription regulation</keyword>
<dbReference type="InterPro" id="IPR005119">
    <property type="entry name" value="LysR_subst-bd"/>
</dbReference>
<proteinExistence type="inferred from homology"/>
<dbReference type="InterPro" id="IPR036390">
    <property type="entry name" value="WH_DNA-bd_sf"/>
</dbReference>
<dbReference type="EMBL" id="CP098502">
    <property type="protein sequence ID" value="UTI64242.1"/>
    <property type="molecule type" value="Genomic_DNA"/>
</dbReference>
<dbReference type="RefSeq" id="WP_254570953.1">
    <property type="nucleotide sequence ID" value="NZ_CP098502.1"/>
</dbReference>
<evidence type="ECO:0000313" key="7">
    <source>
        <dbReference type="Proteomes" id="UP001056035"/>
    </source>
</evidence>
<keyword evidence="7" id="KW-1185">Reference proteome</keyword>
<evidence type="ECO:0000256" key="2">
    <source>
        <dbReference type="ARBA" id="ARBA00023015"/>
    </source>
</evidence>
<dbReference type="PANTHER" id="PTHR30346:SF29">
    <property type="entry name" value="LYSR SUBSTRATE-BINDING"/>
    <property type="match status" value="1"/>
</dbReference>
<comment type="similarity">
    <text evidence="1">Belongs to the LysR transcriptional regulatory family.</text>
</comment>
<dbReference type="Pfam" id="PF00126">
    <property type="entry name" value="HTH_1"/>
    <property type="match status" value="1"/>
</dbReference>
<evidence type="ECO:0000256" key="1">
    <source>
        <dbReference type="ARBA" id="ARBA00009437"/>
    </source>
</evidence>
<sequence length="305" mass="32078">MLDLHRLHLLREFEARGTVAATAEALGYTPSAVSQQLAVLERETGATLLVKAGRGVRLTDAGRLLAGHAATLLAAAEEAEADLARRSGTVAGTVRIAAFQTAMLRLVLPAVAALAAAHPEVRVEVEEAEVEEALGALRRGRVDVLLADEYDGLPRARHPDLSRETLLREQVRLFLPAAHPLARVRRRPSLAALGDAPWAAALPGTGHHALVLSACRAAGFEPDLRHHSNDLLILLELVRTTGAITLLPDLVGPARGPSVVARTPAEGPLHREVHALTRTTGAARPALAAVRRALQDAAAGALPAG</sequence>
<evidence type="ECO:0000256" key="4">
    <source>
        <dbReference type="ARBA" id="ARBA00023163"/>
    </source>
</evidence>
<dbReference type="Pfam" id="PF03466">
    <property type="entry name" value="LysR_substrate"/>
    <property type="match status" value="1"/>
</dbReference>
<gene>
    <name evidence="6" type="ORF">NBH00_23245</name>
</gene>
<protein>
    <submittedName>
        <fullName evidence="6">LysR family transcriptional regulator</fullName>
    </submittedName>
</protein>
<organism evidence="6 7">
    <name type="scientific">Paraconexibacter antarcticus</name>
    <dbReference type="NCBI Taxonomy" id="2949664"/>
    <lineage>
        <taxon>Bacteria</taxon>
        <taxon>Bacillati</taxon>
        <taxon>Actinomycetota</taxon>
        <taxon>Thermoleophilia</taxon>
        <taxon>Solirubrobacterales</taxon>
        <taxon>Paraconexibacteraceae</taxon>
        <taxon>Paraconexibacter</taxon>
    </lineage>
</organism>
<evidence type="ECO:0000259" key="5">
    <source>
        <dbReference type="PROSITE" id="PS50931"/>
    </source>
</evidence>
<evidence type="ECO:0000256" key="3">
    <source>
        <dbReference type="ARBA" id="ARBA00023125"/>
    </source>
</evidence>
<accession>A0ABY5DU65</accession>
<keyword evidence="3" id="KW-0238">DNA-binding</keyword>
<dbReference type="Gene3D" id="1.10.10.10">
    <property type="entry name" value="Winged helix-like DNA-binding domain superfamily/Winged helix DNA-binding domain"/>
    <property type="match status" value="1"/>
</dbReference>
<keyword evidence="4" id="KW-0804">Transcription</keyword>
<dbReference type="InterPro" id="IPR036388">
    <property type="entry name" value="WH-like_DNA-bd_sf"/>
</dbReference>
<dbReference type="PANTHER" id="PTHR30346">
    <property type="entry name" value="TRANSCRIPTIONAL DUAL REGULATOR HCAR-RELATED"/>
    <property type="match status" value="1"/>
</dbReference>
<dbReference type="Gene3D" id="3.40.190.10">
    <property type="entry name" value="Periplasmic binding protein-like II"/>
    <property type="match status" value="2"/>
</dbReference>
<evidence type="ECO:0000313" key="6">
    <source>
        <dbReference type="EMBL" id="UTI64242.1"/>
    </source>
</evidence>
<dbReference type="SUPFAM" id="SSF46785">
    <property type="entry name" value="Winged helix' DNA-binding domain"/>
    <property type="match status" value="1"/>
</dbReference>
<feature type="domain" description="HTH lysR-type" evidence="5">
    <location>
        <begin position="2"/>
        <end position="59"/>
    </location>
</feature>
<reference evidence="6 7" key="1">
    <citation type="submission" date="2022-06" db="EMBL/GenBank/DDBJ databases">
        <title>Paraconexibacter antarcticus.</title>
        <authorList>
            <person name="Kim C.S."/>
        </authorList>
    </citation>
    <scope>NUCLEOTIDE SEQUENCE [LARGE SCALE GENOMIC DNA]</scope>
    <source>
        <strain evidence="6 7">02-257</strain>
    </source>
</reference>
<dbReference type="PROSITE" id="PS50931">
    <property type="entry name" value="HTH_LYSR"/>
    <property type="match status" value="1"/>
</dbReference>
<dbReference type="SUPFAM" id="SSF53850">
    <property type="entry name" value="Periplasmic binding protein-like II"/>
    <property type="match status" value="1"/>
</dbReference>